<gene>
    <name evidence="4" type="ORF">RI129_013038</name>
</gene>
<evidence type="ECO:0000256" key="2">
    <source>
        <dbReference type="ARBA" id="ARBA00093469"/>
    </source>
</evidence>
<feature type="domain" description="COMM" evidence="3">
    <location>
        <begin position="120"/>
        <end position="193"/>
    </location>
</feature>
<evidence type="ECO:0000313" key="4">
    <source>
        <dbReference type="EMBL" id="KAK5638743.1"/>
    </source>
</evidence>
<dbReference type="CDD" id="cd04751">
    <property type="entry name" value="Commd3"/>
    <property type="match status" value="1"/>
</dbReference>
<reference evidence="4 5" key="1">
    <citation type="journal article" date="2024" name="Insects">
        <title>An Improved Chromosome-Level Genome Assembly of the Firefly Pyrocoelia pectoralis.</title>
        <authorList>
            <person name="Fu X."/>
            <person name="Meyer-Rochow V.B."/>
            <person name="Ballantyne L."/>
            <person name="Zhu X."/>
        </authorList>
    </citation>
    <scope>NUCLEOTIDE SEQUENCE [LARGE SCALE GENOMIC DNA]</scope>
    <source>
        <strain evidence="4">XCY_ONT2</strain>
    </source>
</reference>
<evidence type="ECO:0000259" key="3">
    <source>
        <dbReference type="PROSITE" id="PS51269"/>
    </source>
</evidence>
<dbReference type="Pfam" id="PF21672">
    <property type="entry name" value="COMM_HN"/>
    <property type="match status" value="1"/>
</dbReference>
<protein>
    <recommendedName>
        <fullName evidence="1">COMM domain-containing protein 3</fullName>
    </recommendedName>
</protein>
<evidence type="ECO:0000313" key="5">
    <source>
        <dbReference type="Proteomes" id="UP001329430"/>
    </source>
</evidence>
<dbReference type="PROSITE" id="PS51269">
    <property type="entry name" value="COMM"/>
    <property type="match status" value="1"/>
</dbReference>
<dbReference type="GO" id="GO:0006814">
    <property type="term" value="P:sodium ion transport"/>
    <property type="evidence" value="ECO:0007669"/>
    <property type="project" value="InterPro"/>
</dbReference>
<dbReference type="InterPro" id="IPR037355">
    <property type="entry name" value="COMMD3"/>
</dbReference>
<dbReference type="Proteomes" id="UP001329430">
    <property type="component" value="Chromosome 10"/>
</dbReference>
<organism evidence="4 5">
    <name type="scientific">Pyrocoelia pectoralis</name>
    <dbReference type="NCBI Taxonomy" id="417401"/>
    <lineage>
        <taxon>Eukaryota</taxon>
        <taxon>Metazoa</taxon>
        <taxon>Ecdysozoa</taxon>
        <taxon>Arthropoda</taxon>
        <taxon>Hexapoda</taxon>
        <taxon>Insecta</taxon>
        <taxon>Pterygota</taxon>
        <taxon>Neoptera</taxon>
        <taxon>Endopterygota</taxon>
        <taxon>Coleoptera</taxon>
        <taxon>Polyphaga</taxon>
        <taxon>Elateriformia</taxon>
        <taxon>Elateroidea</taxon>
        <taxon>Lampyridae</taxon>
        <taxon>Lampyrinae</taxon>
        <taxon>Pyrocoelia</taxon>
    </lineage>
</organism>
<dbReference type="PANTHER" id="PTHR31159:SF1">
    <property type="entry name" value="COMM DOMAIN-CONTAINING PROTEIN 3"/>
    <property type="match status" value="1"/>
</dbReference>
<accession>A0AAN7V0T0</accession>
<evidence type="ECO:0000256" key="1">
    <source>
        <dbReference type="ARBA" id="ARBA00016548"/>
    </source>
</evidence>
<proteinExistence type="inferred from homology"/>
<keyword evidence="5" id="KW-1185">Reference proteome</keyword>
<dbReference type="InterPro" id="IPR017920">
    <property type="entry name" value="COMM"/>
</dbReference>
<dbReference type="Pfam" id="PF07258">
    <property type="entry name" value="COMM_domain"/>
    <property type="match status" value="1"/>
</dbReference>
<comment type="caution">
    <text evidence="4">The sequence shown here is derived from an EMBL/GenBank/DDBJ whole genome shotgun (WGS) entry which is preliminary data.</text>
</comment>
<dbReference type="AlphaFoldDB" id="A0AAN7V0T0"/>
<name>A0AAN7V0T0_9COLE</name>
<dbReference type="EMBL" id="JAVRBK010000010">
    <property type="protein sequence ID" value="KAK5638743.1"/>
    <property type="molecule type" value="Genomic_DNA"/>
</dbReference>
<comment type="similarity">
    <text evidence="2">Belongs to the COMM domain-containing protein 3 family.</text>
</comment>
<sequence length="195" mass="22493">MNIKEELRNRVKFIGNCTVNDDIFKKLVENGFSTLTRKPETHSLSTLYNSKPDLIKEVYAIIMTITAEFARHDLSKEEITQFLVDSNFSTNRSALFVELYEKNKRDLQIALGNIGSHPPHIVDVEWKIDYIVKASNLDRSDGPIFRIALSTSKFDESVKGKSVERVYFTCNSRELQDLVYKLKDAVRHCQRLTSE</sequence>
<dbReference type="PANTHER" id="PTHR31159">
    <property type="entry name" value="COMM DOMAIN-CONTAINING PROTEIN 3"/>
    <property type="match status" value="1"/>
</dbReference>